<dbReference type="InterPro" id="IPR050361">
    <property type="entry name" value="MPP/UQCRC_Complex"/>
</dbReference>
<dbReference type="Gene3D" id="3.30.830.10">
    <property type="entry name" value="Metalloenzyme, LuxS/M16 peptidase-like"/>
    <property type="match status" value="2"/>
</dbReference>
<dbReference type="InterPro" id="IPR011765">
    <property type="entry name" value="Pept_M16_N"/>
</dbReference>
<dbReference type="Pfam" id="PF00675">
    <property type="entry name" value="Peptidase_M16"/>
    <property type="match status" value="1"/>
</dbReference>
<accession>A0A8T2TF59</accession>
<organism evidence="5 6">
    <name type="scientific">Ceratopteris richardii</name>
    <name type="common">Triangle waterfern</name>
    <dbReference type="NCBI Taxonomy" id="49495"/>
    <lineage>
        <taxon>Eukaryota</taxon>
        <taxon>Viridiplantae</taxon>
        <taxon>Streptophyta</taxon>
        <taxon>Embryophyta</taxon>
        <taxon>Tracheophyta</taxon>
        <taxon>Polypodiopsida</taxon>
        <taxon>Polypodiidae</taxon>
        <taxon>Polypodiales</taxon>
        <taxon>Pteridineae</taxon>
        <taxon>Pteridaceae</taxon>
        <taxon>Parkerioideae</taxon>
        <taxon>Ceratopteris</taxon>
    </lineage>
</organism>
<dbReference type="GO" id="GO:0005739">
    <property type="term" value="C:mitochondrion"/>
    <property type="evidence" value="ECO:0007669"/>
    <property type="project" value="TreeGrafter"/>
</dbReference>
<dbReference type="PANTHER" id="PTHR11851">
    <property type="entry name" value="METALLOPROTEASE"/>
    <property type="match status" value="1"/>
</dbReference>
<comment type="function">
    <text evidence="1">Substrate recognition and binding subunit of the essential mitochondrial processing protease (MPP), which cleaves the mitochondrial sequence off newly imported precursors proteins.</text>
</comment>
<dbReference type="AlphaFoldDB" id="A0A8T2TF59"/>
<evidence type="ECO:0000256" key="2">
    <source>
        <dbReference type="ARBA" id="ARBA00007261"/>
    </source>
</evidence>
<evidence type="ECO:0000256" key="1">
    <source>
        <dbReference type="ARBA" id="ARBA00002123"/>
    </source>
</evidence>
<evidence type="ECO:0008006" key="7">
    <source>
        <dbReference type="Google" id="ProtNLM"/>
    </source>
</evidence>
<gene>
    <name evidence="5" type="ORF">KP509_14G086800</name>
</gene>
<evidence type="ECO:0000259" key="3">
    <source>
        <dbReference type="Pfam" id="PF00675"/>
    </source>
</evidence>
<dbReference type="FunFam" id="3.30.830.10:FF:000022">
    <property type="entry name" value="mitochondrial-processing peptidase subunit alpha"/>
    <property type="match status" value="1"/>
</dbReference>
<protein>
    <recommendedName>
        <fullName evidence="7">Mitochondrial-processing peptidase subunit alpha</fullName>
    </recommendedName>
</protein>
<sequence length="384" mass="42047">MAFKSTLNRSHFRLIREAEAIGANIMASASREQMAYTGDVIKTYMPEIVELLVDSVRNPVFYQWEVKEQVAKVKAELVEILNNPQSVLIEALHTAGYQGGLAKPLIASEAALAQMSAESLAYFVQENYTAPRIVLAASGVDHKELLSVAEPLLSTLPVSGPHAEEPYQAPVSKYVGGDWRGVADTPKAHVALAFEVPGGWRNEKDSISVTVLQTLLGGGGSFSAGGPGKGMYSRLYTRVLNQYSEVQSIVAFSSIYNDTGLFGLHGCSDSEFAPDLVDIFCNELIESVQGTITETDLRRAKNSTISSVLMNLESRAIVTEDIGRQILCYGHRKPVQSFIDQVNNLTIKEIQEIAEKVLRTPLTMASWGDVTNVPRYEEIAARFK</sequence>
<dbReference type="OMA" id="LKYHHSP"/>
<keyword evidence="6" id="KW-1185">Reference proteome</keyword>
<dbReference type="Proteomes" id="UP000825935">
    <property type="component" value="Chromosome 14"/>
</dbReference>
<dbReference type="InterPro" id="IPR007863">
    <property type="entry name" value="Peptidase_M16_C"/>
</dbReference>
<dbReference type="InterPro" id="IPR011249">
    <property type="entry name" value="Metalloenz_LuxS/M16"/>
</dbReference>
<feature type="domain" description="Peptidase M16 C-terminal" evidence="4">
    <location>
        <begin position="115"/>
        <end position="303"/>
    </location>
</feature>
<dbReference type="SUPFAM" id="SSF63411">
    <property type="entry name" value="LuxS/MPP-like metallohydrolase"/>
    <property type="match status" value="2"/>
</dbReference>
<comment type="similarity">
    <text evidence="2">Belongs to the peptidase M16 family.</text>
</comment>
<dbReference type="EMBL" id="CM035419">
    <property type="protein sequence ID" value="KAH7416343.1"/>
    <property type="molecule type" value="Genomic_DNA"/>
</dbReference>
<reference evidence="5" key="1">
    <citation type="submission" date="2021-08" db="EMBL/GenBank/DDBJ databases">
        <title>WGS assembly of Ceratopteris richardii.</title>
        <authorList>
            <person name="Marchant D.B."/>
            <person name="Chen G."/>
            <person name="Jenkins J."/>
            <person name="Shu S."/>
            <person name="Leebens-Mack J."/>
            <person name="Grimwood J."/>
            <person name="Schmutz J."/>
            <person name="Soltis P."/>
            <person name="Soltis D."/>
            <person name="Chen Z.-H."/>
        </authorList>
    </citation>
    <scope>NUCLEOTIDE SEQUENCE</scope>
    <source>
        <strain evidence="5">Whitten #5841</strain>
        <tissue evidence="5">Leaf</tissue>
    </source>
</reference>
<comment type="caution">
    <text evidence="5">The sequence shown here is derived from an EMBL/GenBank/DDBJ whole genome shotgun (WGS) entry which is preliminary data.</text>
</comment>
<proteinExistence type="inferred from homology"/>
<evidence type="ECO:0000313" key="5">
    <source>
        <dbReference type="EMBL" id="KAH7416343.1"/>
    </source>
</evidence>
<dbReference type="Pfam" id="PF05193">
    <property type="entry name" value="Peptidase_M16_C"/>
    <property type="match status" value="1"/>
</dbReference>
<name>A0A8T2TF59_CERRI</name>
<evidence type="ECO:0000259" key="4">
    <source>
        <dbReference type="Pfam" id="PF05193"/>
    </source>
</evidence>
<dbReference type="PANTHER" id="PTHR11851:SF49">
    <property type="entry name" value="MITOCHONDRIAL-PROCESSING PEPTIDASE SUBUNIT ALPHA"/>
    <property type="match status" value="1"/>
</dbReference>
<evidence type="ECO:0000313" key="6">
    <source>
        <dbReference type="Proteomes" id="UP000825935"/>
    </source>
</evidence>
<dbReference type="GO" id="GO:0046872">
    <property type="term" value="F:metal ion binding"/>
    <property type="evidence" value="ECO:0007669"/>
    <property type="project" value="InterPro"/>
</dbReference>
<feature type="domain" description="Peptidase M16 N-terminal" evidence="3">
    <location>
        <begin position="1"/>
        <end position="106"/>
    </location>
</feature>